<organism evidence="7 8">
    <name type="scientific">Blattamonas nauphoetae</name>
    <dbReference type="NCBI Taxonomy" id="2049346"/>
    <lineage>
        <taxon>Eukaryota</taxon>
        <taxon>Metamonada</taxon>
        <taxon>Preaxostyla</taxon>
        <taxon>Oxymonadida</taxon>
        <taxon>Blattamonas</taxon>
    </lineage>
</organism>
<feature type="domain" description="FYVE-type" evidence="6">
    <location>
        <begin position="881"/>
        <end position="940"/>
    </location>
</feature>
<accession>A0ABQ9XC36</accession>
<evidence type="ECO:0000259" key="6">
    <source>
        <dbReference type="PROSITE" id="PS50178"/>
    </source>
</evidence>
<feature type="region of interest" description="Disordered" evidence="5">
    <location>
        <begin position="797"/>
        <end position="843"/>
    </location>
</feature>
<dbReference type="InterPro" id="IPR015943">
    <property type="entry name" value="WD40/YVTN_repeat-like_dom_sf"/>
</dbReference>
<reference evidence="7 8" key="1">
    <citation type="journal article" date="2022" name="bioRxiv">
        <title>Genomics of Preaxostyla Flagellates Illuminates Evolutionary Transitions and the Path Towards Mitochondrial Loss.</title>
        <authorList>
            <person name="Novak L.V.F."/>
            <person name="Treitli S.C."/>
            <person name="Pyrih J."/>
            <person name="Halakuc P."/>
            <person name="Pipaliya S.V."/>
            <person name="Vacek V."/>
            <person name="Brzon O."/>
            <person name="Soukal P."/>
            <person name="Eme L."/>
            <person name="Dacks J.B."/>
            <person name="Karnkowska A."/>
            <person name="Elias M."/>
            <person name="Hampl V."/>
        </authorList>
    </citation>
    <scope>NUCLEOTIDE SEQUENCE [LARGE SCALE GENOMIC DNA]</scope>
    <source>
        <strain evidence="7">NAU3</strain>
        <tissue evidence="7">Gut</tissue>
    </source>
</reference>
<feature type="region of interest" description="Disordered" evidence="5">
    <location>
        <begin position="662"/>
        <end position="688"/>
    </location>
</feature>
<protein>
    <recommendedName>
        <fullName evidence="6">FYVE-type domain-containing protein</fullName>
    </recommendedName>
</protein>
<name>A0ABQ9XC36_9EUKA</name>
<evidence type="ECO:0000256" key="4">
    <source>
        <dbReference type="PROSITE-ProRule" id="PRU00091"/>
    </source>
</evidence>
<dbReference type="Gene3D" id="3.30.40.10">
    <property type="entry name" value="Zinc/RING finger domain, C3HC4 (zinc finger)"/>
    <property type="match status" value="1"/>
</dbReference>
<dbReference type="SUPFAM" id="SSF101908">
    <property type="entry name" value="Putative isomerase YbhE"/>
    <property type="match status" value="1"/>
</dbReference>
<gene>
    <name evidence="7" type="ORF">BLNAU_14990</name>
</gene>
<dbReference type="SUPFAM" id="SSF57903">
    <property type="entry name" value="FYVE/PHD zinc finger"/>
    <property type="match status" value="1"/>
</dbReference>
<keyword evidence="3" id="KW-0862">Zinc</keyword>
<feature type="compositionally biased region" description="Acidic residues" evidence="5">
    <location>
        <begin position="676"/>
        <end position="688"/>
    </location>
</feature>
<dbReference type="EMBL" id="JARBJD010000143">
    <property type="protein sequence ID" value="KAK2950068.1"/>
    <property type="molecule type" value="Genomic_DNA"/>
</dbReference>
<dbReference type="PROSITE" id="PS50178">
    <property type="entry name" value="ZF_FYVE"/>
    <property type="match status" value="1"/>
</dbReference>
<evidence type="ECO:0000256" key="2">
    <source>
        <dbReference type="ARBA" id="ARBA00022771"/>
    </source>
</evidence>
<keyword evidence="2 4" id="KW-0863">Zinc-finger</keyword>
<dbReference type="Proteomes" id="UP001281761">
    <property type="component" value="Unassembled WGS sequence"/>
</dbReference>
<dbReference type="InterPro" id="IPR011011">
    <property type="entry name" value="Znf_FYVE_PHD"/>
</dbReference>
<keyword evidence="8" id="KW-1185">Reference proteome</keyword>
<keyword evidence="1" id="KW-0479">Metal-binding</keyword>
<dbReference type="InterPro" id="IPR017455">
    <property type="entry name" value="Znf_FYVE-rel"/>
</dbReference>
<evidence type="ECO:0000256" key="5">
    <source>
        <dbReference type="SAM" id="MobiDB-lite"/>
    </source>
</evidence>
<comment type="caution">
    <text evidence="7">The sequence shown here is derived from an EMBL/GenBank/DDBJ whole genome shotgun (WGS) entry which is preliminary data.</text>
</comment>
<evidence type="ECO:0000256" key="1">
    <source>
        <dbReference type="ARBA" id="ARBA00022723"/>
    </source>
</evidence>
<sequence length="976" mass="107326">MLAHSPPVHDIILPTDLTPFSPQAVTNPVTLSFPSHSIDSNLPISDEIREPLQDSIRPTSLQSHALSSDSLNQQLYDIPYQAEYIAKLWEILMNLLRVSPHVVHNGIWSQFQKLDGPRKLAETILHVVLIGECDTALAYHFSSNSLNSSIPSLGQHLSSSTPFLRMSGNALIESSSVLPLFMIIDSLLHFFDFLMFFRTQSRQSANHPPPEIQSSLSTGPSLFASVQSGVSQIGMTVPQPVQTSTPFSPINTVPTLPSSFIAQACHSVKISSGLDSFEYSVKLHSDLEIVMESSLDLSNSVWRTSSISPDRHPYSTSLVDGTLSADDDFVVIEDGEDNPRFLRTVFCEATKWPLLQLAVLMKFHRIARSSPKNMQKLRELSILSGFLKMLPKIDFAVQKRVLSVFVECATSTNTCLPSEFAASSASCSLFNTAESLEIVLHTLQQISAKVTKKEELWTETVVNVAMSLMGLSSVCLFAVDKPTDLVGHVGRLCAVKTAQSVDMVATADDRGRVVVWNLWSLSVEYSFNLQHILAQHSLPRSFSSEHSLPPHSTRKPISPIAFVPHTSALYASSGNVIVEMDSRGRMVAKEEMSERDDEVTVLECVSERKFGEEKKVLLTGHRNGKVRMWETSSLERKGWWFSETVVKWIEENERAGRQQIIQKRASEHQQSIEAKTEDDNDGDPLLDPDEAIEDLQPLDPSVTLSPSLPAMSIWNAVQSAEGIAAVVVSSLVEITFEKATAQFHWMKNEAGNKMRCLGCVNVNELHTGLEKTTRDGRVRKSSAGEDSMLNEADSLMRSSMQSRHHAGPPTPFIPASSVSLSSQLMPSSTPSSPSSPTPPSYATSLSYSLSTHTLAVGTSDGRIVRFRVSDQSAPTISLVSGDKQVDCARCNTPFKSHPRTLCRGCHLVVCPDCLRTIPALPSHTIFTSLKVCKVCAANENRRSLPFGGLVHSIDRLLSSIPQTPFSKSLSEIKLST</sequence>
<evidence type="ECO:0000313" key="7">
    <source>
        <dbReference type="EMBL" id="KAK2950068.1"/>
    </source>
</evidence>
<dbReference type="CDD" id="cd00065">
    <property type="entry name" value="FYVE_like_SF"/>
    <property type="match status" value="1"/>
</dbReference>
<feature type="compositionally biased region" description="Low complexity" evidence="5">
    <location>
        <begin position="814"/>
        <end position="832"/>
    </location>
</feature>
<dbReference type="InterPro" id="IPR013083">
    <property type="entry name" value="Znf_RING/FYVE/PHD"/>
</dbReference>
<evidence type="ECO:0000313" key="8">
    <source>
        <dbReference type="Proteomes" id="UP001281761"/>
    </source>
</evidence>
<evidence type="ECO:0000256" key="3">
    <source>
        <dbReference type="ARBA" id="ARBA00022833"/>
    </source>
</evidence>
<proteinExistence type="predicted"/>
<dbReference type="Gene3D" id="2.130.10.10">
    <property type="entry name" value="YVTN repeat-like/Quinoprotein amine dehydrogenase"/>
    <property type="match status" value="1"/>
</dbReference>